<protein>
    <submittedName>
        <fullName evidence="2">Uncharacterized protein</fullName>
    </submittedName>
</protein>
<gene>
    <name evidence="2" type="ORF">LCGC14_1430190</name>
</gene>
<feature type="region of interest" description="Disordered" evidence="1">
    <location>
        <begin position="27"/>
        <end position="55"/>
    </location>
</feature>
<dbReference type="EMBL" id="LAZR01009627">
    <property type="protein sequence ID" value="KKM71471.1"/>
    <property type="molecule type" value="Genomic_DNA"/>
</dbReference>
<accession>A0A0F9K9Y8</accession>
<dbReference type="AlphaFoldDB" id="A0A0F9K9Y8"/>
<reference evidence="2" key="1">
    <citation type="journal article" date="2015" name="Nature">
        <title>Complex archaea that bridge the gap between prokaryotes and eukaryotes.</title>
        <authorList>
            <person name="Spang A."/>
            <person name="Saw J.H."/>
            <person name="Jorgensen S.L."/>
            <person name="Zaremba-Niedzwiedzka K."/>
            <person name="Martijn J."/>
            <person name="Lind A.E."/>
            <person name="van Eijk R."/>
            <person name="Schleper C."/>
            <person name="Guy L."/>
            <person name="Ettema T.J."/>
        </authorList>
    </citation>
    <scope>NUCLEOTIDE SEQUENCE</scope>
</reference>
<evidence type="ECO:0000256" key="1">
    <source>
        <dbReference type="SAM" id="MobiDB-lite"/>
    </source>
</evidence>
<evidence type="ECO:0000313" key="2">
    <source>
        <dbReference type="EMBL" id="KKM71471.1"/>
    </source>
</evidence>
<proteinExistence type="predicted"/>
<sequence length="212" mass="22945">NVEYLWLPNFALHQYISHKVESKLPIPKTTGGLPEKGRRRIGGKQEENRKPPAILPPIGIGTVVGTVNEVGIDDGTSASPPQPPTAGASLDLQGWVDRFASSDNHVGILGEMITTLRGGEVSLSRLASVLGGIYYRDAGNMARVIWENKDRQIAGDFLSYVKAVKKGQVSEPQGPRDFEEDAATYARWTQGKERGIPPSPLSEKGGDGDTER</sequence>
<comment type="caution">
    <text evidence="2">The sequence shown here is derived from an EMBL/GenBank/DDBJ whole genome shotgun (WGS) entry which is preliminary data.</text>
</comment>
<feature type="non-terminal residue" evidence="2">
    <location>
        <position position="1"/>
    </location>
</feature>
<name>A0A0F9K9Y8_9ZZZZ</name>
<organism evidence="2">
    <name type="scientific">marine sediment metagenome</name>
    <dbReference type="NCBI Taxonomy" id="412755"/>
    <lineage>
        <taxon>unclassified sequences</taxon>
        <taxon>metagenomes</taxon>
        <taxon>ecological metagenomes</taxon>
    </lineage>
</organism>
<feature type="region of interest" description="Disordered" evidence="1">
    <location>
        <begin position="187"/>
        <end position="212"/>
    </location>
</feature>